<reference evidence="2 3" key="1">
    <citation type="submission" date="2024-12" db="EMBL/GenBank/DDBJ databases">
        <authorList>
            <person name="Lee Y."/>
        </authorList>
    </citation>
    <scope>NUCLEOTIDE SEQUENCE [LARGE SCALE GENOMIC DNA]</scope>
    <source>
        <strain evidence="2 3">03SUJ4</strain>
    </source>
</reference>
<accession>A0ABW9KG63</accession>
<dbReference type="EMBL" id="JBJYXY010000001">
    <property type="protein sequence ID" value="MFN2974609.1"/>
    <property type="molecule type" value="Genomic_DNA"/>
</dbReference>
<dbReference type="Proteomes" id="UP001634747">
    <property type="component" value="Unassembled WGS sequence"/>
</dbReference>
<evidence type="ECO:0000313" key="3">
    <source>
        <dbReference type="Proteomes" id="UP001634747"/>
    </source>
</evidence>
<protein>
    <recommendedName>
        <fullName evidence="4">YXWGXW repeat-containing protein</fullName>
    </recommendedName>
</protein>
<evidence type="ECO:0000256" key="1">
    <source>
        <dbReference type="SAM" id="SignalP"/>
    </source>
</evidence>
<organism evidence="2 3">
    <name type="scientific">Terriglobus aquaticus</name>
    <dbReference type="NCBI Taxonomy" id="940139"/>
    <lineage>
        <taxon>Bacteria</taxon>
        <taxon>Pseudomonadati</taxon>
        <taxon>Acidobacteriota</taxon>
        <taxon>Terriglobia</taxon>
        <taxon>Terriglobales</taxon>
        <taxon>Acidobacteriaceae</taxon>
        <taxon>Terriglobus</taxon>
    </lineage>
</organism>
<evidence type="ECO:0000313" key="2">
    <source>
        <dbReference type="EMBL" id="MFN2974609.1"/>
    </source>
</evidence>
<comment type="caution">
    <text evidence="2">The sequence shown here is derived from an EMBL/GenBank/DDBJ whole genome shotgun (WGS) entry which is preliminary data.</text>
</comment>
<sequence>MMRKTLALTALAGTLAAFAPNLASAQVYVRVGPPAPVYERRGPVPGPGYVWHGGYHRWDGGRYVWVPGSYVVAPRPRAYWVPGAWVRTPRGWYWREGYWR</sequence>
<name>A0ABW9KG63_9BACT</name>
<keyword evidence="1" id="KW-0732">Signal</keyword>
<proteinExistence type="predicted"/>
<evidence type="ECO:0008006" key="4">
    <source>
        <dbReference type="Google" id="ProtNLM"/>
    </source>
</evidence>
<keyword evidence="3" id="KW-1185">Reference proteome</keyword>
<feature type="chain" id="PRO_5047228980" description="YXWGXW repeat-containing protein" evidence="1">
    <location>
        <begin position="26"/>
        <end position="100"/>
    </location>
</feature>
<feature type="signal peptide" evidence="1">
    <location>
        <begin position="1"/>
        <end position="25"/>
    </location>
</feature>
<gene>
    <name evidence="2" type="ORF">ACK2TP_02415</name>
</gene>
<dbReference type="InterPro" id="IPR024447">
    <property type="entry name" value="YXWGXW_rpt"/>
</dbReference>
<dbReference type="Pfam" id="PF12779">
    <property type="entry name" value="WXXGXW"/>
    <property type="match status" value="2"/>
</dbReference>
<dbReference type="RefSeq" id="WP_263413827.1">
    <property type="nucleotide sequence ID" value="NZ_BAABBH010000001.1"/>
</dbReference>